<dbReference type="EMBL" id="JABBGM010000004">
    <property type="protein sequence ID" value="NML94194.1"/>
    <property type="molecule type" value="Genomic_DNA"/>
</dbReference>
<dbReference type="CDD" id="cd06529">
    <property type="entry name" value="S24_LexA-like"/>
    <property type="match status" value="1"/>
</dbReference>
<dbReference type="GO" id="GO:0004252">
    <property type="term" value="F:serine-type endopeptidase activity"/>
    <property type="evidence" value="ECO:0007669"/>
    <property type="project" value="UniProtKB-UniRule"/>
</dbReference>
<evidence type="ECO:0000256" key="5">
    <source>
        <dbReference type="ARBA" id="ARBA00022801"/>
    </source>
</evidence>
<dbReference type="Proteomes" id="UP000583556">
    <property type="component" value="Unassembled WGS sequence"/>
</dbReference>
<dbReference type="GO" id="GO:0006281">
    <property type="term" value="P:DNA repair"/>
    <property type="evidence" value="ECO:0007669"/>
    <property type="project" value="UniProtKB-UniRule"/>
</dbReference>
<dbReference type="GO" id="GO:0006260">
    <property type="term" value="P:DNA replication"/>
    <property type="evidence" value="ECO:0007669"/>
    <property type="project" value="UniProtKB-UniRule"/>
</dbReference>
<evidence type="ECO:0000313" key="16">
    <source>
        <dbReference type="EMBL" id="NML94194.1"/>
    </source>
</evidence>
<evidence type="ECO:0000256" key="3">
    <source>
        <dbReference type="ARBA" id="ARBA00022705"/>
    </source>
</evidence>
<dbReference type="InterPro" id="IPR006199">
    <property type="entry name" value="LexA_DNA-bd_dom"/>
</dbReference>
<dbReference type="Pfam" id="PF01726">
    <property type="entry name" value="LexA_DNA_bind"/>
    <property type="match status" value="1"/>
</dbReference>
<dbReference type="PANTHER" id="PTHR33516">
    <property type="entry name" value="LEXA REPRESSOR"/>
    <property type="match status" value="1"/>
</dbReference>
<name>A0A7Y0GAR2_9SPHN</name>
<dbReference type="InterPro" id="IPR006197">
    <property type="entry name" value="Peptidase_S24_LexA"/>
</dbReference>
<dbReference type="EC" id="3.4.21.88" evidence="12"/>
<evidence type="ECO:0000256" key="6">
    <source>
        <dbReference type="ARBA" id="ARBA00022813"/>
    </source>
</evidence>
<dbReference type="GO" id="GO:0045892">
    <property type="term" value="P:negative regulation of DNA-templated transcription"/>
    <property type="evidence" value="ECO:0007669"/>
    <property type="project" value="UniProtKB-UniRule"/>
</dbReference>
<dbReference type="GO" id="GO:0009432">
    <property type="term" value="P:SOS response"/>
    <property type="evidence" value="ECO:0007669"/>
    <property type="project" value="UniProtKB-UniRule"/>
</dbReference>
<dbReference type="AlphaFoldDB" id="A0A7Y0GAR2"/>
<keyword evidence="2 12" id="KW-0678">Repressor</keyword>
<dbReference type="InterPro" id="IPR015927">
    <property type="entry name" value="Peptidase_S24_S26A/B/C"/>
</dbReference>
<dbReference type="Pfam" id="PF00717">
    <property type="entry name" value="Peptidase_S24"/>
    <property type="match status" value="1"/>
</dbReference>
<dbReference type="PANTHER" id="PTHR33516:SF2">
    <property type="entry name" value="LEXA REPRESSOR-RELATED"/>
    <property type="match status" value="1"/>
</dbReference>
<comment type="function">
    <text evidence="12">Represses a number of genes involved in the response to DNA damage (SOS response), including recA and lexA. In the presence of single-stranded DNA, RecA interacts with LexA causing an autocatalytic cleavage which disrupts the DNA-binding part of LexA, leading to derepression of the SOS regulon and eventually DNA repair.</text>
</comment>
<sequence length="240" mass="25805">MLTRKQHELLTFIQNRLEDSGISPSFEEMKEALDLKSKSGVHRLISALEERGFIRRLPNRARALEVLRMADGNAVKGVAPAAPAPLAANANTANANTGVPPLRAPARAPEPANDVIELPLHGRIAAGAPIEALEGTSTLPVPAALLGAGEHYALEVSGDSMVEAGILDGDYALVRRTEVARDGEIVVALIRGEEATLKTLRHEKGMVRLDPANAAYDPQYYAPHEVQIQGKLAGLLRRYH</sequence>
<dbReference type="SUPFAM" id="SSF46785">
    <property type="entry name" value="Winged helix' DNA-binding domain"/>
    <property type="match status" value="1"/>
</dbReference>
<evidence type="ECO:0000256" key="12">
    <source>
        <dbReference type="HAMAP-Rule" id="MF_00015"/>
    </source>
</evidence>
<evidence type="ECO:0000256" key="2">
    <source>
        <dbReference type="ARBA" id="ARBA00022491"/>
    </source>
</evidence>
<evidence type="ECO:0000256" key="11">
    <source>
        <dbReference type="ARBA" id="ARBA00023236"/>
    </source>
</evidence>
<dbReference type="InterPro" id="IPR039418">
    <property type="entry name" value="LexA-like"/>
</dbReference>
<dbReference type="InterPro" id="IPR006200">
    <property type="entry name" value="LexA"/>
</dbReference>
<evidence type="ECO:0000256" key="4">
    <source>
        <dbReference type="ARBA" id="ARBA00022763"/>
    </source>
</evidence>
<dbReference type="HAMAP" id="MF_00015">
    <property type="entry name" value="LexA"/>
    <property type="match status" value="1"/>
</dbReference>
<proteinExistence type="inferred from homology"/>
<dbReference type="SUPFAM" id="SSF51306">
    <property type="entry name" value="LexA/Signal peptidase"/>
    <property type="match status" value="1"/>
</dbReference>
<evidence type="ECO:0000256" key="1">
    <source>
        <dbReference type="ARBA" id="ARBA00007484"/>
    </source>
</evidence>
<evidence type="ECO:0000256" key="9">
    <source>
        <dbReference type="ARBA" id="ARBA00023163"/>
    </source>
</evidence>
<comment type="subunit">
    <text evidence="12">Homodimer.</text>
</comment>
<comment type="catalytic activity">
    <reaction evidence="12">
        <text>Hydrolysis of Ala-|-Gly bond in repressor LexA.</text>
        <dbReference type="EC" id="3.4.21.88"/>
    </reaction>
</comment>
<evidence type="ECO:0000259" key="14">
    <source>
        <dbReference type="Pfam" id="PF00717"/>
    </source>
</evidence>
<keyword evidence="11 12" id="KW-0742">SOS response</keyword>
<gene>
    <name evidence="12 16" type="primary">lexA</name>
    <name evidence="16" type="ORF">HHL27_11015</name>
</gene>
<dbReference type="Gene3D" id="2.10.109.10">
    <property type="entry name" value="Umud Fragment, subunit A"/>
    <property type="match status" value="1"/>
</dbReference>
<keyword evidence="6 12" id="KW-0068">Autocatalytic cleavage</keyword>
<keyword evidence="8 12" id="KW-0238">DNA-binding</keyword>
<evidence type="ECO:0000256" key="13">
    <source>
        <dbReference type="RuleBase" id="RU003991"/>
    </source>
</evidence>
<evidence type="ECO:0000256" key="8">
    <source>
        <dbReference type="ARBA" id="ARBA00023125"/>
    </source>
</evidence>
<reference evidence="16 17" key="1">
    <citation type="submission" date="2020-04" db="EMBL/GenBank/DDBJ databases">
        <title>Novosphingobium sp. TW-4 isolated from soil.</title>
        <authorList>
            <person name="Dahal R.H."/>
            <person name="Chaudhary D.K."/>
        </authorList>
    </citation>
    <scope>NUCLEOTIDE SEQUENCE [LARGE SCALE GENOMIC DNA]</scope>
    <source>
        <strain evidence="16 17">TW-4</strain>
    </source>
</reference>
<keyword evidence="7 12" id="KW-0805">Transcription regulation</keyword>
<keyword evidence="17" id="KW-1185">Reference proteome</keyword>
<dbReference type="PRINTS" id="PR00726">
    <property type="entry name" value="LEXASERPTASE"/>
</dbReference>
<feature type="active site" description="For autocatalytic cleavage activity" evidence="12">
    <location>
        <position position="160"/>
    </location>
</feature>
<feature type="domain" description="Peptidase S24/S26A/S26B/S26C" evidence="14">
    <location>
        <begin position="119"/>
        <end position="232"/>
    </location>
</feature>
<dbReference type="NCBIfam" id="TIGR00498">
    <property type="entry name" value="lexA"/>
    <property type="match status" value="1"/>
</dbReference>
<evidence type="ECO:0000313" key="17">
    <source>
        <dbReference type="Proteomes" id="UP000583556"/>
    </source>
</evidence>
<accession>A0A7Y0GAR2</accession>
<dbReference type="GO" id="GO:0006508">
    <property type="term" value="P:proteolysis"/>
    <property type="evidence" value="ECO:0007669"/>
    <property type="project" value="InterPro"/>
</dbReference>
<evidence type="ECO:0000256" key="10">
    <source>
        <dbReference type="ARBA" id="ARBA00023204"/>
    </source>
</evidence>
<dbReference type="InterPro" id="IPR036388">
    <property type="entry name" value="WH-like_DNA-bd_sf"/>
</dbReference>
<dbReference type="InterPro" id="IPR050077">
    <property type="entry name" value="LexA_repressor"/>
</dbReference>
<protein>
    <recommendedName>
        <fullName evidence="12">LexA repressor</fullName>
        <ecNumber evidence="12">3.4.21.88</ecNumber>
    </recommendedName>
</protein>
<dbReference type="InterPro" id="IPR036390">
    <property type="entry name" value="WH_DNA-bd_sf"/>
</dbReference>
<keyword evidence="3 12" id="KW-0235">DNA replication</keyword>
<feature type="active site" description="For autocatalytic cleavage activity" evidence="12">
    <location>
        <position position="198"/>
    </location>
</feature>
<keyword evidence="5 12" id="KW-0378">Hydrolase</keyword>
<organism evidence="16 17">
    <name type="scientific">Novosphingobium olei</name>
    <dbReference type="NCBI Taxonomy" id="2728851"/>
    <lineage>
        <taxon>Bacteria</taxon>
        <taxon>Pseudomonadati</taxon>
        <taxon>Pseudomonadota</taxon>
        <taxon>Alphaproteobacteria</taxon>
        <taxon>Sphingomonadales</taxon>
        <taxon>Sphingomonadaceae</taxon>
        <taxon>Novosphingobium</taxon>
    </lineage>
</organism>
<comment type="caution">
    <text evidence="16">The sequence shown here is derived from an EMBL/GenBank/DDBJ whole genome shotgun (WGS) entry which is preliminary data.</text>
</comment>
<keyword evidence="9 12" id="KW-0804">Transcription</keyword>
<dbReference type="GO" id="GO:0003677">
    <property type="term" value="F:DNA binding"/>
    <property type="evidence" value="ECO:0007669"/>
    <property type="project" value="UniProtKB-UniRule"/>
</dbReference>
<evidence type="ECO:0000256" key="7">
    <source>
        <dbReference type="ARBA" id="ARBA00023015"/>
    </source>
</evidence>
<feature type="DNA-binding region" description="H-T-H motif" evidence="12">
    <location>
        <begin position="26"/>
        <end position="46"/>
    </location>
</feature>
<evidence type="ECO:0000259" key="15">
    <source>
        <dbReference type="Pfam" id="PF01726"/>
    </source>
</evidence>
<feature type="domain" description="LexA repressor DNA-binding" evidence="15">
    <location>
        <begin position="2"/>
        <end position="63"/>
    </location>
</feature>
<dbReference type="Gene3D" id="1.10.10.10">
    <property type="entry name" value="Winged helix-like DNA-binding domain superfamily/Winged helix DNA-binding domain"/>
    <property type="match status" value="1"/>
</dbReference>
<comment type="similarity">
    <text evidence="1 12 13">Belongs to the peptidase S24 family.</text>
</comment>
<dbReference type="FunFam" id="2.10.109.10:FF:000001">
    <property type="entry name" value="LexA repressor"/>
    <property type="match status" value="1"/>
</dbReference>
<keyword evidence="10 12" id="KW-0234">DNA repair</keyword>
<keyword evidence="4 12" id="KW-0227">DNA damage</keyword>
<feature type="site" description="Cleavage; by autolysis" evidence="12">
    <location>
        <begin position="126"/>
        <end position="127"/>
    </location>
</feature>
<dbReference type="InterPro" id="IPR036286">
    <property type="entry name" value="LexA/Signal_pep-like_sf"/>
</dbReference>
<dbReference type="RefSeq" id="WP_169493456.1">
    <property type="nucleotide sequence ID" value="NZ_JABBGM010000004.1"/>
</dbReference>